<evidence type="ECO:0000256" key="2">
    <source>
        <dbReference type="ARBA" id="ARBA00022559"/>
    </source>
</evidence>
<dbReference type="SUPFAM" id="SSF48113">
    <property type="entry name" value="Heme-dependent peroxidases"/>
    <property type="match status" value="1"/>
</dbReference>
<comment type="subcellular location">
    <subcellularLocation>
        <location evidence="13">Secreted</location>
    </subcellularLocation>
</comment>
<dbReference type="GO" id="GO:0140825">
    <property type="term" value="F:lactoperoxidase activity"/>
    <property type="evidence" value="ECO:0007669"/>
    <property type="project" value="UniProtKB-EC"/>
</dbReference>
<dbReference type="InterPro" id="IPR002016">
    <property type="entry name" value="Haem_peroxidase"/>
</dbReference>
<feature type="domain" description="Plant heme peroxidase family profile" evidence="14">
    <location>
        <begin position="34"/>
        <end position="335"/>
    </location>
</feature>
<dbReference type="Gene3D" id="1.10.420.10">
    <property type="entry name" value="Peroxidase, domain 2"/>
    <property type="match status" value="1"/>
</dbReference>
<comment type="catalytic activity">
    <reaction evidence="1 13">
        <text>2 a phenolic donor + H2O2 = 2 a phenolic radical donor + 2 H2O</text>
        <dbReference type="Rhea" id="RHEA:56136"/>
        <dbReference type="ChEBI" id="CHEBI:15377"/>
        <dbReference type="ChEBI" id="CHEBI:16240"/>
        <dbReference type="ChEBI" id="CHEBI:139520"/>
        <dbReference type="ChEBI" id="CHEBI:139521"/>
        <dbReference type="EC" id="1.11.1.7"/>
    </reaction>
</comment>
<evidence type="ECO:0000313" key="16">
    <source>
        <dbReference type="Proteomes" id="UP001605036"/>
    </source>
</evidence>
<dbReference type="CDD" id="cd00693">
    <property type="entry name" value="secretory_peroxidase"/>
    <property type="match status" value="1"/>
</dbReference>
<proteinExistence type="inferred from homology"/>
<dbReference type="InterPro" id="IPR010255">
    <property type="entry name" value="Haem_peroxidase_sf"/>
</dbReference>
<reference evidence="15 16" key="1">
    <citation type="submission" date="2024-09" db="EMBL/GenBank/DDBJ databases">
        <title>Chromosome-scale assembly of Riccia fluitans.</title>
        <authorList>
            <person name="Paukszto L."/>
            <person name="Sawicki J."/>
            <person name="Karawczyk K."/>
            <person name="Piernik-Szablinska J."/>
            <person name="Szczecinska M."/>
            <person name="Mazdziarz M."/>
        </authorList>
    </citation>
    <scope>NUCLEOTIDE SEQUENCE [LARGE SCALE GENOMIC DNA]</scope>
    <source>
        <strain evidence="15">Rf_01</strain>
        <tissue evidence="15">Aerial parts of the thallus</tissue>
    </source>
</reference>
<evidence type="ECO:0000256" key="4">
    <source>
        <dbReference type="ARBA" id="ARBA00022723"/>
    </source>
</evidence>
<feature type="binding site" evidence="10">
    <location>
        <position position="98"/>
    </location>
    <ligand>
        <name>Ca(2+)</name>
        <dbReference type="ChEBI" id="CHEBI:29108"/>
        <label>1</label>
    </ligand>
</feature>
<feature type="binding site" description="axial binding residue" evidence="10">
    <location>
        <position position="203"/>
    </location>
    <ligand>
        <name>heme b</name>
        <dbReference type="ChEBI" id="CHEBI:60344"/>
    </ligand>
    <ligandPart>
        <name>Fe</name>
        <dbReference type="ChEBI" id="CHEBI:18248"/>
    </ligandPart>
</feature>
<feature type="active site" description="Proton acceptor" evidence="8">
    <location>
        <position position="75"/>
    </location>
</feature>
<dbReference type="GO" id="GO:0020037">
    <property type="term" value="F:heme binding"/>
    <property type="evidence" value="ECO:0007669"/>
    <property type="project" value="UniProtKB-UniRule"/>
</dbReference>
<feature type="disulfide bond" evidence="12">
    <location>
        <begin position="210"/>
        <end position="242"/>
    </location>
</feature>
<keyword evidence="4 10" id="KW-0479">Metal-binding</keyword>
<feature type="binding site" evidence="10">
    <location>
        <position position="262"/>
    </location>
    <ligand>
        <name>Ca(2+)</name>
        <dbReference type="ChEBI" id="CHEBI:29108"/>
        <label>2</label>
    </ligand>
</feature>
<feature type="binding site" evidence="9">
    <location>
        <position position="173"/>
    </location>
    <ligand>
        <name>substrate</name>
    </ligand>
</feature>
<dbReference type="GO" id="GO:0046872">
    <property type="term" value="F:metal ion binding"/>
    <property type="evidence" value="ECO:0007669"/>
    <property type="project" value="UniProtKB-UniRule"/>
</dbReference>
<dbReference type="PRINTS" id="PR00458">
    <property type="entry name" value="PEROXIDASE"/>
</dbReference>
<feature type="binding site" evidence="10">
    <location>
        <position position="81"/>
    </location>
    <ligand>
        <name>Ca(2+)</name>
        <dbReference type="ChEBI" id="CHEBI:29108"/>
        <label>1</label>
    </ligand>
</feature>
<accession>A0ABD1Y523</accession>
<keyword evidence="7 12" id="KW-1015">Disulfide bond</keyword>
<dbReference type="PROSITE" id="PS00436">
    <property type="entry name" value="PEROXIDASE_2"/>
    <property type="match status" value="1"/>
</dbReference>
<comment type="cofactor">
    <cofactor evidence="10 13">
        <name>Ca(2+)</name>
        <dbReference type="ChEBI" id="CHEBI:29108"/>
    </cofactor>
    <text evidence="10 13">Binds 2 calcium ions per subunit.</text>
</comment>
<dbReference type="GO" id="GO:0006979">
    <property type="term" value="P:response to oxidative stress"/>
    <property type="evidence" value="ECO:0007669"/>
    <property type="project" value="UniProtKB-UniRule"/>
</dbReference>
<evidence type="ECO:0000256" key="11">
    <source>
        <dbReference type="PIRSR" id="PIRSR600823-4"/>
    </source>
</evidence>
<dbReference type="Pfam" id="PF00141">
    <property type="entry name" value="peroxidase"/>
    <property type="match status" value="1"/>
</dbReference>
<evidence type="ECO:0000256" key="10">
    <source>
        <dbReference type="PIRSR" id="PIRSR600823-3"/>
    </source>
</evidence>
<feature type="chain" id="PRO_5044529498" description="Peroxidase" evidence="13">
    <location>
        <begin position="26"/>
        <end position="352"/>
    </location>
</feature>
<feature type="site" description="Transition state stabilizer" evidence="11">
    <location>
        <position position="71"/>
    </location>
</feature>
<keyword evidence="2 13" id="KW-0575">Peroxidase</keyword>
<evidence type="ECO:0000256" key="7">
    <source>
        <dbReference type="ARBA" id="ARBA00023157"/>
    </source>
</evidence>
<evidence type="ECO:0000256" key="13">
    <source>
        <dbReference type="RuleBase" id="RU362060"/>
    </source>
</evidence>
<dbReference type="PANTHER" id="PTHR31388">
    <property type="entry name" value="PEROXIDASE 72-RELATED"/>
    <property type="match status" value="1"/>
</dbReference>
<evidence type="ECO:0000256" key="12">
    <source>
        <dbReference type="PIRSR" id="PIRSR600823-5"/>
    </source>
</evidence>
<dbReference type="FunFam" id="1.10.420.10:FF:000001">
    <property type="entry name" value="Peroxidase"/>
    <property type="match status" value="1"/>
</dbReference>
<comment type="similarity">
    <text evidence="13">Belongs to the peroxidase family. Classical plant (class III) peroxidase subfamily.</text>
</comment>
<feature type="binding site" evidence="10">
    <location>
        <position position="83"/>
    </location>
    <ligand>
        <name>Ca(2+)</name>
        <dbReference type="ChEBI" id="CHEBI:29108"/>
        <label>1</label>
    </ligand>
</feature>
<feature type="disulfide bond" evidence="12">
    <location>
        <begin position="44"/>
        <end position="125"/>
    </location>
</feature>
<keyword evidence="3 13" id="KW-0349">Heme</keyword>
<dbReference type="PROSITE" id="PS50873">
    <property type="entry name" value="PEROXIDASE_4"/>
    <property type="match status" value="1"/>
</dbReference>
<dbReference type="AlphaFoldDB" id="A0ABD1Y523"/>
<dbReference type="InterPro" id="IPR033905">
    <property type="entry name" value="Secretory_peroxidase"/>
</dbReference>
<dbReference type="FunFam" id="1.10.520.10:FF:000009">
    <property type="entry name" value="Peroxidase"/>
    <property type="match status" value="1"/>
</dbReference>
<comment type="function">
    <text evidence="13">Removal of H(2)O(2), oxidation of toxic reductants, biosynthesis and degradation of lignin, suberization, auxin catabolism, response to environmental stresses such as wounding, pathogen attack and oxidative stress.</text>
</comment>
<evidence type="ECO:0000256" key="8">
    <source>
        <dbReference type="PIRSR" id="PIRSR600823-1"/>
    </source>
</evidence>
<dbReference type="EMBL" id="JBHFFA010000006">
    <property type="protein sequence ID" value="KAL2621768.1"/>
    <property type="molecule type" value="Genomic_DNA"/>
</dbReference>
<feature type="binding site" evidence="10">
    <location>
        <position position="255"/>
    </location>
    <ligand>
        <name>Ca(2+)</name>
        <dbReference type="ChEBI" id="CHEBI:29108"/>
        <label>2</label>
    </ligand>
</feature>
<dbReference type="PRINTS" id="PR00461">
    <property type="entry name" value="PLPEROXIDASE"/>
</dbReference>
<evidence type="ECO:0000256" key="1">
    <source>
        <dbReference type="ARBA" id="ARBA00000189"/>
    </source>
</evidence>
<feature type="signal peptide" evidence="13">
    <location>
        <begin position="1"/>
        <end position="25"/>
    </location>
</feature>
<keyword evidence="13" id="KW-0376">Hydrogen peroxide</keyword>
<dbReference type="EC" id="1.11.1.7" evidence="13"/>
<evidence type="ECO:0000256" key="9">
    <source>
        <dbReference type="PIRSR" id="PIRSR600823-2"/>
    </source>
</evidence>
<dbReference type="InterPro" id="IPR019794">
    <property type="entry name" value="Peroxidases_AS"/>
</dbReference>
<gene>
    <name evidence="15" type="ORF">R1flu_001973</name>
</gene>
<keyword evidence="13" id="KW-0964">Secreted</keyword>
<keyword evidence="13" id="KW-0732">Signal</keyword>
<feature type="binding site" evidence="10">
    <location>
        <position position="79"/>
    </location>
    <ligand>
        <name>Ca(2+)</name>
        <dbReference type="ChEBI" id="CHEBI:29108"/>
        <label>1</label>
    </ligand>
</feature>
<protein>
    <recommendedName>
        <fullName evidence="13">Peroxidase</fullName>
        <ecNumber evidence="13">1.11.1.7</ecNumber>
    </recommendedName>
</protein>
<keyword evidence="5 13" id="KW-0560">Oxidoreductase</keyword>
<comment type="caution">
    <text evidence="15">The sequence shown here is derived from an EMBL/GenBank/DDBJ whole genome shotgun (WGS) entry which is preliminary data.</text>
</comment>
<dbReference type="Proteomes" id="UP001605036">
    <property type="component" value="Unassembled WGS sequence"/>
</dbReference>
<feature type="binding site" evidence="10">
    <location>
        <position position="85"/>
    </location>
    <ligand>
        <name>Ca(2+)</name>
        <dbReference type="ChEBI" id="CHEBI:29108"/>
        <label>1</label>
    </ligand>
</feature>
<keyword evidence="16" id="KW-1185">Reference proteome</keyword>
<evidence type="ECO:0000313" key="15">
    <source>
        <dbReference type="EMBL" id="KAL2621768.1"/>
    </source>
</evidence>
<feature type="disulfide bond" evidence="12">
    <location>
        <begin position="77"/>
        <end position="82"/>
    </location>
</feature>
<feature type="binding site" evidence="10">
    <location>
        <position position="76"/>
    </location>
    <ligand>
        <name>Ca(2+)</name>
        <dbReference type="ChEBI" id="CHEBI:29108"/>
        <label>1</label>
    </ligand>
</feature>
<name>A0ABD1Y523_9MARC</name>
<dbReference type="PANTHER" id="PTHR31388:SF5">
    <property type="entry name" value="PEROXIDASE"/>
    <property type="match status" value="1"/>
</dbReference>
<feature type="disulfide bond" evidence="12">
    <location>
        <begin position="131"/>
        <end position="331"/>
    </location>
</feature>
<dbReference type="InterPro" id="IPR000823">
    <property type="entry name" value="Peroxidase_pln"/>
</dbReference>
<feature type="binding site" evidence="10">
    <location>
        <position position="204"/>
    </location>
    <ligand>
        <name>Ca(2+)</name>
        <dbReference type="ChEBI" id="CHEBI:29108"/>
        <label>2</label>
    </ligand>
</feature>
<comment type="cofactor">
    <cofactor evidence="10 13">
        <name>heme b</name>
        <dbReference type="ChEBI" id="CHEBI:60344"/>
    </cofactor>
    <text evidence="10 13">Binds 1 heme b (iron(II)-protoporphyrin IX) group per subunit.</text>
</comment>
<evidence type="ECO:0000256" key="5">
    <source>
        <dbReference type="ARBA" id="ARBA00023002"/>
    </source>
</evidence>
<keyword evidence="6 10" id="KW-0408">Iron</keyword>
<dbReference type="Gene3D" id="1.10.520.10">
    <property type="match status" value="1"/>
</dbReference>
<dbReference type="GO" id="GO:0005576">
    <property type="term" value="C:extracellular region"/>
    <property type="evidence" value="ECO:0007669"/>
    <property type="project" value="UniProtKB-SubCell"/>
</dbReference>
<evidence type="ECO:0000259" key="14">
    <source>
        <dbReference type="PROSITE" id="PS50873"/>
    </source>
</evidence>
<organism evidence="15 16">
    <name type="scientific">Riccia fluitans</name>
    <dbReference type="NCBI Taxonomy" id="41844"/>
    <lineage>
        <taxon>Eukaryota</taxon>
        <taxon>Viridiplantae</taxon>
        <taxon>Streptophyta</taxon>
        <taxon>Embryophyta</taxon>
        <taxon>Marchantiophyta</taxon>
        <taxon>Marchantiopsida</taxon>
        <taxon>Marchantiidae</taxon>
        <taxon>Marchantiales</taxon>
        <taxon>Ricciaceae</taxon>
        <taxon>Riccia</taxon>
    </lineage>
</organism>
<sequence length="352" mass="38016">MVRLGAQMSFLALLALTAAVSSALGAEDSVGATKLKPDFYVNTCPKLPFIVLEKVDAAIKKESRMAASLLRLHFHDCFVQGCDASILLDDDSRLPLGEKTSPPNLNSVRGYEVIDDIKAAVEASCPKTVSCADITTLAAFWSVHLTGGPVWIPLFGRRDSLTANFSAALDFLPSPFSTNQGLKDGFKKVGLGVTNLVSLSGAHTLGFSRCAGLIPRLYNFNGTGLPDPTIEKGLLSTLQTTCPQGGDGNVTVPLDPTSKTFDNRYFKELLLFKGILNSDEVLFTQAKDTKGLVETYAKNQTRFFNDFSASMIKMGNMKPKTGKQGEIRLNCRKPNSLLLEDAEPLIQLVSDA</sequence>
<dbReference type="GO" id="GO:0042744">
    <property type="term" value="P:hydrogen peroxide catabolic process"/>
    <property type="evidence" value="ECO:0007669"/>
    <property type="project" value="UniProtKB-KW"/>
</dbReference>
<evidence type="ECO:0000256" key="6">
    <source>
        <dbReference type="ARBA" id="ARBA00023004"/>
    </source>
</evidence>
<keyword evidence="10 13" id="KW-0106">Calcium</keyword>
<evidence type="ECO:0000256" key="3">
    <source>
        <dbReference type="ARBA" id="ARBA00022617"/>
    </source>
</evidence>